<accession>A0ABW7C4T8</accession>
<proteinExistence type="predicted"/>
<keyword evidence="4 6" id="KW-0472">Membrane</keyword>
<keyword evidence="9" id="KW-1185">Reference proteome</keyword>
<dbReference type="Pfam" id="PF00805">
    <property type="entry name" value="Pentapeptide"/>
    <property type="match status" value="5"/>
</dbReference>
<dbReference type="InterPro" id="IPR001646">
    <property type="entry name" value="5peptide_repeat"/>
</dbReference>
<protein>
    <submittedName>
        <fullName evidence="8">Pentapeptide repeat-containing protein</fullName>
    </submittedName>
</protein>
<dbReference type="PANTHER" id="PTHR14136:SF17">
    <property type="entry name" value="BTB_POZ DOMAIN-CONTAINING PROTEIN KCTD9"/>
    <property type="match status" value="1"/>
</dbReference>
<dbReference type="SUPFAM" id="SSF141571">
    <property type="entry name" value="Pentapeptide repeat-like"/>
    <property type="match status" value="1"/>
</dbReference>
<evidence type="ECO:0000256" key="3">
    <source>
        <dbReference type="ARBA" id="ARBA00022989"/>
    </source>
</evidence>
<evidence type="ECO:0000256" key="4">
    <source>
        <dbReference type="ARBA" id="ARBA00023136"/>
    </source>
</evidence>
<dbReference type="Gene3D" id="2.160.20.80">
    <property type="entry name" value="E3 ubiquitin-protein ligase SopA"/>
    <property type="match status" value="2"/>
</dbReference>
<comment type="caution">
    <text evidence="8">The sequence shown here is derived from an EMBL/GenBank/DDBJ whole genome shotgun (WGS) entry which is preliminary data.</text>
</comment>
<comment type="subcellular location">
    <subcellularLocation>
        <location evidence="1">Membrane</location>
        <topology evidence="1">Multi-pass membrane protein</topology>
    </subcellularLocation>
</comment>
<feature type="domain" description="RDD" evidence="7">
    <location>
        <begin position="35"/>
        <end position="218"/>
    </location>
</feature>
<evidence type="ECO:0000313" key="9">
    <source>
        <dbReference type="Proteomes" id="UP001604335"/>
    </source>
</evidence>
<feature type="transmembrane region" description="Helical" evidence="6">
    <location>
        <begin position="40"/>
        <end position="60"/>
    </location>
</feature>
<dbReference type="InterPro" id="IPR051082">
    <property type="entry name" value="Pentapeptide-BTB/POZ_domain"/>
</dbReference>
<feature type="region of interest" description="Disordered" evidence="5">
    <location>
        <begin position="1"/>
        <end position="29"/>
    </location>
</feature>
<reference evidence="9" key="1">
    <citation type="journal article" date="2024" name="Algal Res.">
        <title>Biochemical, toxicological and genomic investigation of a high-biomass producing Limnothrix strain isolated from Italian shallow drinking water reservoir.</title>
        <authorList>
            <person name="Simonazzi M."/>
            <person name="Shishido T.K."/>
            <person name="Delbaje E."/>
            <person name="Wahlsten M."/>
            <person name="Fewer D.P."/>
            <person name="Sivonen K."/>
            <person name="Pezzolesi L."/>
            <person name="Pistocchi R."/>
        </authorList>
    </citation>
    <scope>NUCLEOTIDE SEQUENCE [LARGE SCALE GENOMIC DNA]</scope>
    <source>
        <strain evidence="9">LRLZ20PSL1</strain>
    </source>
</reference>
<dbReference type="InterPro" id="IPR010432">
    <property type="entry name" value="RDD"/>
</dbReference>
<evidence type="ECO:0000313" key="8">
    <source>
        <dbReference type="EMBL" id="MFG3816207.1"/>
    </source>
</evidence>
<keyword evidence="2 6" id="KW-0812">Transmembrane</keyword>
<evidence type="ECO:0000256" key="1">
    <source>
        <dbReference type="ARBA" id="ARBA00004141"/>
    </source>
</evidence>
<sequence length="752" mass="78425">MVSPPTAPNDNPDFNPDFGSTFAPEGPDRPNRRSLLWRRMGAWAVEVALIAASGGLPFAIGQAARTALEGPSVPLNPVLASVEDAAAKTFAIPPHLRPTAVAPMTNLFWSGALVLPVALGGLQLFLLATTGKTSPKAWFGLQLTDEQGRNPGLGRVLLREGVGRWGLPLGTAYGVWRASGAYPDLSILLGLAVVGLAVESGAALLDPQRRPWRDRLAKTRVVDLRDPEGWVEPGMAAMEPGPIEPATMGRSILVNGRSGSGSLTERSAARLTLNHPNGPETTNLILSPIGARGLWAWVRQNPGTAIVVVGSLGLVLVVGTFAATQIYAQDQADRRAAQAQKQELLLDLVAKYSQNAPDQRRGSVLALGAVQDPNPEIVLLLNLLGQEESPQLIEALQQSITSAGPAALPYLQRLNQTLKTDADSLAAGPNTGEATRAALRLRATQRAIAKLLRLRSGADGAIDLSRVDLGQSNSPNAQFSLVLDRADLSGLKLRSAVLTGANLRGSVFRSAGPDGRWNTFDDALTDLSGADLRGADLTGASLITGQLERTSLVGAALNGTNLTSARLIGANLSQAKLLGANLEAANLDGASLTGADLGDAKLNQASLHGAKLGQARAVGASLAQADLTEASWRGGDLSTADLNRANLRNADLSATRLTGANLQGAQLQSAQLQGTDFSQADLRGALFEGANLKGAIFAPTNTAPAGGFVGRTDSEKPSALVKGADFSQAKNLDPRQLAYLCTQGAIHPQCPQ</sequence>
<dbReference type="Pfam" id="PF06271">
    <property type="entry name" value="RDD"/>
    <property type="match status" value="1"/>
</dbReference>
<dbReference type="Proteomes" id="UP001604335">
    <property type="component" value="Unassembled WGS sequence"/>
</dbReference>
<name>A0ABW7C4T8_9CYAN</name>
<organism evidence="8 9">
    <name type="scientific">Limnothrix redekei LRLZ20PSL1</name>
    <dbReference type="NCBI Taxonomy" id="3112953"/>
    <lineage>
        <taxon>Bacteria</taxon>
        <taxon>Bacillati</taxon>
        <taxon>Cyanobacteriota</taxon>
        <taxon>Cyanophyceae</taxon>
        <taxon>Pseudanabaenales</taxon>
        <taxon>Pseudanabaenaceae</taxon>
        <taxon>Limnothrix</taxon>
    </lineage>
</organism>
<evidence type="ECO:0000259" key="7">
    <source>
        <dbReference type="Pfam" id="PF06271"/>
    </source>
</evidence>
<dbReference type="EMBL" id="JAZAQF010000006">
    <property type="protein sequence ID" value="MFG3816207.1"/>
    <property type="molecule type" value="Genomic_DNA"/>
</dbReference>
<evidence type="ECO:0000256" key="6">
    <source>
        <dbReference type="SAM" id="Phobius"/>
    </source>
</evidence>
<gene>
    <name evidence="8" type="ORF">VPK24_01050</name>
</gene>
<evidence type="ECO:0000256" key="5">
    <source>
        <dbReference type="SAM" id="MobiDB-lite"/>
    </source>
</evidence>
<dbReference type="PANTHER" id="PTHR14136">
    <property type="entry name" value="BTB_POZ DOMAIN-CONTAINING PROTEIN KCTD9"/>
    <property type="match status" value="1"/>
</dbReference>
<feature type="transmembrane region" description="Helical" evidence="6">
    <location>
        <begin position="107"/>
        <end position="128"/>
    </location>
</feature>
<evidence type="ECO:0000256" key="2">
    <source>
        <dbReference type="ARBA" id="ARBA00022692"/>
    </source>
</evidence>
<keyword evidence="3 6" id="KW-1133">Transmembrane helix</keyword>
<dbReference type="RefSeq" id="WP_393009942.1">
    <property type="nucleotide sequence ID" value="NZ_JAZAQF010000006.1"/>
</dbReference>
<feature type="transmembrane region" description="Helical" evidence="6">
    <location>
        <begin position="305"/>
        <end position="328"/>
    </location>
</feature>